<dbReference type="EMBL" id="MU863637">
    <property type="protein sequence ID" value="KAK4101073.1"/>
    <property type="molecule type" value="Genomic_DNA"/>
</dbReference>
<evidence type="ECO:0000313" key="2">
    <source>
        <dbReference type="EMBL" id="KAK4101073.1"/>
    </source>
</evidence>
<sequence length="201" mass="21613">MAGNELAATLKFLTDAGHLLSAAAPETSAYLMSRRNELMFEHEIPTYKQRQHVCNCCGHVMVIGQDSSFHVKAAKRAIKKPSSTRRPHGKVAQSLGPQTGPTKIIPCGYCGRQTQVKVPAPVAISRRKMRVEDITKAPGPAVVSSLSNTGSETPSHKSSSNASSKKRAKSRKAGLQALLDQSQSRPAQHGLGLSLADFMQK</sequence>
<accession>A0AAN6Q062</accession>
<dbReference type="Proteomes" id="UP001305647">
    <property type="component" value="Unassembled WGS sequence"/>
</dbReference>
<reference evidence="2" key="1">
    <citation type="journal article" date="2023" name="Mol. Phylogenet. Evol.">
        <title>Genome-scale phylogeny and comparative genomics of the fungal order Sordariales.</title>
        <authorList>
            <person name="Hensen N."/>
            <person name="Bonometti L."/>
            <person name="Westerberg I."/>
            <person name="Brannstrom I.O."/>
            <person name="Guillou S."/>
            <person name="Cros-Aarteil S."/>
            <person name="Calhoun S."/>
            <person name="Haridas S."/>
            <person name="Kuo A."/>
            <person name="Mondo S."/>
            <person name="Pangilinan J."/>
            <person name="Riley R."/>
            <person name="LaButti K."/>
            <person name="Andreopoulos B."/>
            <person name="Lipzen A."/>
            <person name="Chen C."/>
            <person name="Yan M."/>
            <person name="Daum C."/>
            <person name="Ng V."/>
            <person name="Clum A."/>
            <person name="Steindorff A."/>
            <person name="Ohm R.A."/>
            <person name="Martin F."/>
            <person name="Silar P."/>
            <person name="Natvig D.O."/>
            <person name="Lalanne C."/>
            <person name="Gautier V."/>
            <person name="Ament-Velasquez S.L."/>
            <person name="Kruys A."/>
            <person name="Hutchinson M.I."/>
            <person name="Powell A.J."/>
            <person name="Barry K."/>
            <person name="Miller A.N."/>
            <person name="Grigoriev I.V."/>
            <person name="Debuchy R."/>
            <person name="Gladieux P."/>
            <person name="Hiltunen Thoren M."/>
            <person name="Johannesson H."/>
        </authorList>
    </citation>
    <scope>NUCLEOTIDE SEQUENCE</scope>
    <source>
        <strain evidence="2">CBS 757.83</strain>
    </source>
</reference>
<feature type="compositionally biased region" description="Basic residues" evidence="1">
    <location>
        <begin position="76"/>
        <end position="89"/>
    </location>
</feature>
<comment type="caution">
    <text evidence="2">The sequence shown here is derived from an EMBL/GenBank/DDBJ whole genome shotgun (WGS) entry which is preliminary data.</text>
</comment>
<name>A0AAN6Q062_9PEZI</name>
<dbReference type="InterPro" id="IPR007175">
    <property type="entry name" value="Rpr2/Snm1/Rpp21"/>
</dbReference>
<proteinExistence type="predicted"/>
<feature type="region of interest" description="Disordered" evidence="1">
    <location>
        <begin position="131"/>
        <end position="201"/>
    </location>
</feature>
<feature type="compositionally biased region" description="Polar residues" evidence="1">
    <location>
        <begin position="144"/>
        <end position="153"/>
    </location>
</feature>
<reference evidence="2" key="2">
    <citation type="submission" date="2023-05" db="EMBL/GenBank/DDBJ databases">
        <authorList>
            <consortium name="Lawrence Berkeley National Laboratory"/>
            <person name="Steindorff A."/>
            <person name="Hensen N."/>
            <person name="Bonometti L."/>
            <person name="Westerberg I."/>
            <person name="Brannstrom I.O."/>
            <person name="Guillou S."/>
            <person name="Cros-Aarteil S."/>
            <person name="Calhoun S."/>
            <person name="Haridas S."/>
            <person name="Kuo A."/>
            <person name="Mondo S."/>
            <person name="Pangilinan J."/>
            <person name="Riley R."/>
            <person name="Labutti K."/>
            <person name="Andreopoulos B."/>
            <person name="Lipzen A."/>
            <person name="Chen C."/>
            <person name="Yanf M."/>
            <person name="Daum C."/>
            <person name="Ng V."/>
            <person name="Clum A."/>
            <person name="Ohm R."/>
            <person name="Martin F."/>
            <person name="Silar P."/>
            <person name="Natvig D."/>
            <person name="Lalanne C."/>
            <person name="Gautier V."/>
            <person name="Ament-Velasquez S.L."/>
            <person name="Kruys A."/>
            <person name="Hutchinson M.I."/>
            <person name="Powell A.J."/>
            <person name="Barry K."/>
            <person name="Miller A.N."/>
            <person name="Grigoriev I.V."/>
            <person name="Debuchy R."/>
            <person name="Gladieux P."/>
            <person name="Thoren M.H."/>
            <person name="Johannesson H."/>
        </authorList>
    </citation>
    <scope>NUCLEOTIDE SEQUENCE</scope>
    <source>
        <strain evidence="2">CBS 757.83</strain>
    </source>
</reference>
<evidence type="ECO:0000256" key="1">
    <source>
        <dbReference type="SAM" id="MobiDB-lite"/>
    </source>
</evidence>
<feature type="region of interest" description="Disordered" evidence="1">
    <location>
        <begin position="76"/>
        <end position="99"/>
    </location>
</feature>
<protein>
    <submittedName>
        <fullName evidence="2">Uncharacterized protein</fullName>
    </submittedName>
</protein>
<dbReference type="GO" id="GO:0006396">
    <property type="term" value="P:RNA processing"/>
    <property type="evidence" value="ECO:0007669"/>
    <property type="project" value="InterPro"/>
</dbReference>
<keyword evidence="3" id="KW-1185">Reference proteome</keyword>
<dbReference type="AlphaFoldDB" id="A0AAN6Q062"/>
<dbReference type="Pfam" id="PF04032">
    <property type="entry name" value="Rpr2"/>
    <property type="match status" value="1"/>
</dbReference>
<organism evidence="2 3">
    <name type="scientific">Parathielavia hyrcaniae</name>
    <dbReference type="NCBI Taxonomy" id="113614"/>
    <lineage>
        <taxon>Eukaryota</taxon>
        <taxon>Fungi</taxon>
        <taxon>Dikarya</taxon>
        <taxon>Ascomycota</taxon>
        <taxon>Pezizomycotina</taxon>
        <taxon>Sordariomycetes</taxon>
        <taxon>Sordariomycetidae</taxon>
        <taxon>Sordariales</taxon>
        <taxon>Chaetomiaceae</taxon>
        <taxon>Parathielavia</taxon>
    </lineage>
</organism>
<gene>
    <name evidence="2" type="ORF">N658DRAFT_507383</name>
</gene>
<evidence type="ECO:0000313" key="3">
    <source>
        <dbReference type="Proteomes" id="UP001305647"/>
    </source>
</evidence>